<gene>
    <name evidence="3" type="ORF">AA0114_g4630</name>
</gene>
<dbReference type="Proteomes" id="UP000292402">
    <property type="component" value="Unassembled WGS sequence"/>
</dbReference>
<accession>A0A4Q4MM32</accession>
<organism evidence="3 4">
    <name type="scientific">Alternaria tenuissima</name>
    <dbReference type="NCBI Taxonomy" id="119927"/>
    <lineage>
        <taxon>Eukaryota</taxon>
        <taxon>Fungi</taxon>
        <taxon>Dikarya</taxon>
        <taxon>Ascomycota</taxon>
        <taxon>Pezizomycotina</taxon>
        <taxon>Dothideomycetes</taxon>
        <taxon>Pleosporomycetidae</taxon>
        <taxon>Pleosporales</taxon>
        <taxon>Pleosporineae</taxon>
        <taxon>Pleosporaceae</taxon>
        <taxon>Alternaria</taxon>
        <taxon>Alternaria sect. Alternaria</taxon>
        <taxon>Alternaria alternata complex</taxon>
    </lineage>
</organism>
<dbReference type="Gene3D" id="3.40.33.10">
    <property type="entry name" value="CAP"/>
    <property type="match status" value="1"/>
</dbReference>
<proteinExistence type="predicted"/>
<dbReference type="Pfam" id="PF00188">
    <property type="entry name" value="CAP"/>
    <property type="match status" value="1"/>
</dbReference>
<dbReference type="PRINTS" id="PR00837">
    <property type="entry name" value="V5TPXLIKE"/>
</dbReference>
<keyword evidence="1" id="KW-0732">Signal</keyword>
<name>A0A4Q4MM32_9PLEO</name>
<evidence type="ECO:0000313" key="4">
    <source>
        <dbReference type="Proteomes" id="UP000292402"/>
    </source>
</evidence>
<feature type="signal peptide" evidence="1">
    <location>
        <begin position="1"/>
        <end position="22"/>
    </location>
</feature>
<protein>
    <recommendedName>
        <fullName evidence="2">SCP domain-containing protein</fullName>
    </recommendedName>
</protein>
<dbReference type="SUPFAM" id="SSF55797">
    <property type="entry name" value="PR-1-like"/>
    <property type="match status" value="1"/>
</dbReference>
<dbReference type="InterPro" id="IPR014044">
    <property type="entry name" value="CAP_dom"/>
</dbReference>
<evidence type="ECO:0000313" key="3">
    <source>
        <dbReference type="EMBL" id="RYN52850.1"/>
    </source>
</evidence>
<feature type="chain" id="PRO_5020715604" description="SCP domain-containing protein" evidence="1">
    <location>
        <begin position="23"/>
        <end position="210"/>
    </location>
</feature>
<dbReference type="EMBL" id="PDXA01000013">
    <property type="protein sequence ID" value="RYN52850.1"/>
    <property type="molecule type" value="Genomic_DNA"/>
</dbReference>
<dbReference type="PROSITE" id="PS01009">
    <property type="entry name" value="CRISP_1"/>
    <property type="match status" value="1"/>
</dbReference>
<sequence length="210" mass="22803">MWKPSPFLGMLVALIMTVLAAAADEATTSYTSDSSFQDDLMNVTIEYRVQHNASKLEWNTTLSDYAQDLADGCKFEHSGGPYGENLGSGYGSAELTVTAWGNESTNYDFKAGEFSEETGHFTQLVWKSTTSMGCGRKECNGGTSGGEGDAPGWFVVCEYWPRGNVVGQFKENVQSTPQQDAESKAPSTAIGKVLYVWVGLVTGWMVAVWL</sequence>
<dbReference type="SMART" id="SM00198">
    <property type="entry name" value="SCP"/>
    <property type="match status" value="1"/>
</dbReference>
<evidence type="ECO:0000256" key="1">
    <source>
        <dbReference type="SAM" id="SignalP"/>
    </source>
</evidence>
<feature type="domain" description="SCP" evidence="2">
    <location>
        <begin position="35"/>
        <end position="167"/>
    </location>
</feature>
<dbReference type="AlphaFoldDB" id="A0A4Q4MM32"/>
<dbReference type="InterPro" id="IPR001283">
    <property type="entry name" value="CRISP-related"/>
</dbReference>
<reference evidence="4" key="1">
    <citation type="journal article" date="2019" name="bioRxiv">
        <title>Genomics, evolutionary history and diagnostics of the Alternaria alternata species group including apple and Asian pear pathotypes.</title>
        <authorList>
            <person name="Armitage A.D."/>
            <person name="Cockerton H.M."/>
            <person name="Sreenivasaprasad S."/>
            <person name="Woodhall J.W."/>
            <person name="Lane C.R."/>
            <person name="Harrison R.J."/>
            <person name="Clarkson J.P."/>
        </authorList>
    </citation>
    <scope>NUCLEOTIDE SEQUENCE [LARGE SCALE GENOMIC DNA]</scope>
    <source>
        <strain evidence="4">FERA 1082</strain>
    </source>
</reference>
<dbReference type="GO" id="GO:0005576">
    <property type="term" value="C:extracellular region"/>
    <property type="evidence" value="ECO:0007669"/>
    <property type="project" value="InterPro"/>
</dbReference>
<evidence type="ECO:0000259" key="2">
    <source>
        <dbReference type="SMART" id="SM00198"/>
    </source>
</evidence>
<dbReference type="InterPro" id="IPR035940">
    <property type="entry name" value="CAP_sf"/>
</dbReference>
<dbReference type="PANTHER" id="PTHR10334">
    <property type="entry name" value="CYSTEINE-RICH SECRETORY PROTEIN-RELATED"/>
    <property type="match status" value="1"/>
</dbReference>
<dbReference type="InterPro" id="IPR018244">
    <property type="entry name" value="Allrgn_V5/Tpx1_CS"/>
</dbReference>
<comment type="caution">
    <text evidence="3">The sequence shown here is derived from an EMBL/GenBank/DDBJ whole genome shotgun (WGS) entry which is preliminary data.</text>
</comment>